<dbReference type="AlphaFoldDB" id="A0A212QL55"/>
<keyword evidence="3 7" id="KW-0547">Nucleotide-binding</keyword>
<dbReference type="GO" id="GO:0004765">
    <property type="term" value="F:shikimate kinase activity"/>
    <property type="evidence" value="ECO:0007669"/>
    <property type="project" value="UniProtKB-UniRule"/>
</dbReference>
<dbReference type="CDD" id="cd00464">
    <property type="entry name" value="SK"/>
    <property type="match status" value="1"/>
</dbReference>
<dbReference type="OrthoDB" id="9800332at2"/>
<dbReference type="Proteomes" id="UP000197025">
    <property type="component" value="Unassembled WGS sequence"/>
</dbReference>
<evidence type="ECO:0000256" key="7">
    <source>
        <dbReference type="HAMAP-Rule" id="MF_00109"/>
    </source>
</evidence>
<dbReference type="InterPro" id="IPR000623">
    <property type="entry name" value="Shikimate_kinase/TSH1"/>
</dbReference>
<comment type="pathway">
    <text evidence="7">Metabolic intermediate biosynthesis; chorismate biosynthesis; chorismate from D-erythrose 4-phosphate and phosphoenolpyruvate: step 5/7.</text>
</comment>
<protein>
    <recommendedName>
        <fullName evidence="7">Shikimate kinase</fullName>
        <shortName evidence="7">SK</shortName>
        <ecNumber evidence="7">2.7.1.71</ecNumber>
    </recommendedName>
</protein>
<comment type="catalytic activity">
    <reaction evidence="7">
        <text>shikimate + ATP = 3-phosphoshikimate + ADP + H(+)</text>
        <dbReference type="Rhea" id="RHEA:13121"/>
        <dbReference type="ChEBI" id="CHEBI:15378"/>
        <dbReference type="ChEBI" id="CHEBI:30616"/>
        <dbReference type="ChEBI" id="CHEBI:36208"/>
        <dbReference type="ChEBI" id="CHEBI:145989"/>
        <dbReference type="ChEBI" id="CHEBI:456216"/>
        <dbReference type="EC" id="2.7.1.71"/>
    </reaction>
</comment>
<feature type="binding site" evidence="7">
    <location>
        <position position="119"/>
    </location>
    <ligand>
        <name>ATP</name>
        <dbReference type="ChEBI" id="CHEBI:30616"/>
    </ligand>
</feature>
<keyword evidence="5 7" id="KW-0067">ATP-binding</keyword>
<evidence type="ECO:0000256" key="6">
    <source>
        <dbReference type="ARBA" id="ARBA00023141"/>
    </source>
</evidence>
<feature type="binding site" evidence="7">
    <location>
        <position position="157"/>
    </location>
    <ligand>
        <name>ATP</name>
        <dbReference type="ChEBI" id="CHEBI:30616"/>
    </ligand>
</feature>
<evidence type="ECO:0000256" key="3">
    <source>
        <dbReference type="ARBA" id="ARBA00022741"/>
    </source>
</evidence>
<keyword evidence="7" id="KW-0460">Magnesium</keyword>
<name>A0A212QL55_9CHLR</name>
<keyword evidence="6 7" id="KW-0057">Aromatic amino acid biosynthesis</keyword>
<evidence type="ECO:0000313" key="8">
    <source>
        <dbReference type="EMBL" id="SNB60036.1"/>
    </source>
</evidence>
<dbReference type="RefSeq" id="WP_088570301.1">
    <property type="nucleotide sequence ID" value="NZ_FYEK01000008.1"/>
</dbReference>
<dbReference type="GO" id="GO:0009423">
    <property type="term" value="P:chorismate biosynthetic process"/>
    <property type="evidence" value="ECO:0007669"/>
    <property type="project" value="UniProtKB-UniRule"/>
</dbReference>
<gene>
    <name evidence="7" type="primary">aroK</name>
    <name evidence="8" type="ORF">SAMN02746019_00002910</name>
</gene>
<comment type="similarity">
    <text evidence="7">Belongs to the shikimate kinase family.</text>
</comment>
<feature type="binding site" evidence="7">
    <location>
        <position position="141"/>
    </location>
    <ligand>
        <name>substrate</name>
    </ligand>
</feature>
<dbReference type="PANTHER" id="PTHR21087">
    <property type="entry name" value="SHIKIMATE KINASE"/>
    <property type="match status" value="1"/>
</dbReference>
<evidence type="ECO:0000313" key="9">
    <source>
        <dbReference type="Proteomes" id="UP000197025"/>
    </source>
</evidence>
<keyword evidence="4 7" id="KW-0418">Kinase</keyword>
<dbReference type="Pfam" id="PF01202">
    <property type="entry name" value="SKI"/>
    <property type="match status" value="1"/>
</dbReference>
<dbReference type="Gene3D" id="3.40.50.300">
    <property type="entry name" value="P-loop containing nucleotide triphosphate hydrolases"/>
    <property type="match status" value="1"/>
</dbReference>
<feature type="binding site" evidence="7">
    <location>
        <position position="59"/>
    </location>
    <ligand>
        <name>substrate</name>
    </ligand>
</feature>
<feature type="binding site" evidence="7">
    <location>
        <position position="35"/>
    </location>
    <ligand>
        <name>substrate</name>
    </ligand>
</feature>
<dbReference type="GO" id="GO:0009073">
    <property type="term" value="P:aromatic amino acid family biosynthetic process"/>
    <property type="evidence" value="ECO:0007669"/>
    <property type="project" value="UniProtKB-KW"/>
</dbReference>
<keyword evidence="7" id="KW-0963">Cytoplasm</keyword>
<feature type="binding site" evidence="7">
    <location>
        <position position="81"/>
    </location>
    <ligand>
        <name>substrate</name>
    </ligand>
</feature>
<dbReference type="GO" id="GO:0005829">
    <property type="term" value="C:cytosol"/>
    <property type="evidence" value="ECO:0007669"/>
    <property type="project" value="TreeGrafter"/>
</dbReference>
<dbReference type="InParanoid" id="A0A212QL55"/>
<dbReference type="GO" id="GO:0005524">
    <property type="term" value="F:ATP binding"/>
    <property type="evidence" value="ECO:0007669"/>
    <property type="project" value="UniProtKB-UniRule"/>
</dbReference>
<dbReference type="SUPFAM" id="SSF52540">
    <property type="entry name" value="P-loop containing nucleoside triphosphate hydrolases"/>
    <property type="match status" value="1"/>
</dbReference>
<dbReference type="EC" id="2.7.1.71" evidence="7"/>
<dbReference type="GO" id="GO:0000287">
    <property type="term" value="F:magnesium ion binding"/>
    <property type="evidence" value="ECO:0007669"/>
    <property type="project" value="UniProtKB-UniRule"/>
</dbReference>
<reference evidence="9" key="1">
    <citation type="submission" date="2017-06" db="EMBL/GenBank/DDBJ databases">
        <authorList>
            <person name="Varghese N."/>
            <person name="Submissions S."/>
        </authorList>
    </citation>
    <scope>NUCLEOTIDE SEQUENCE [LARGE SCALE GENOMIC DNA]</scope>
    <source>
        <strain evidence="9">JAD2</strain>
    </source>
</reference>
<keyword evidence="2 7" id="KW-0808">Transferase</keyword>
<dbReference type="UniPathway" id="UPA00053">
    <property type="reaction ID" value="UER00088"/>
</dbReference>
<feature type="binding site" evidence="7">
    <location>
        <position position="17"/>
    </location>
    <ligand>
        <name>Mg(2+)</name>
        <dbReference type="ChEBI" id="CHEBI:18420"/>
    </ligand>
</feature>
<evidence type="ECO:0000256" key="4">
    <source>
        <dbReference type="ARBA" id="ARBA00022777"/>
    </source>
</evidence>
<comment type="subcellular location">
    <subcellularLocation>
        <location evidence="7">Cytoplasm</location>
    </subcellularLocation>
</comment>
<keyword evidence="9" id="KW-1185">Reference proteome</keyword>
<dbReference type="EMBL" id="FYEK01000008">
    <property type="protein sequence ID" value="SNB60036.1"/>
    <property type="molecule type" value="Genomic_DNA"/>
</dbReference>
<comment type="subunit">
    <text evidence="7">Monomer.</text>
</comment>
<dbReference type="InterPro" id="IPR027417">
    <property type="entry name" value="P-loop_NTPase"/>
</dbReference>
<dbReference type="FunCoup" id="A0A212QL55">
    <property type="interactions" value="372"/>
</dbReference>
<organism evidence="8 9">
    <name type="scientific">Thermoflexus hugenholtzii JAD2</name>
    <dbReference type="NCBI Taxonomy" id="877466"/>
    <lineage>
        <taxon>Bacteria</taxon>
        <taxon>Bacillati</taxon>
        <taxon>Chloroflexota</taxon>
        <taxon>Thermoflexia</taxon>
        <taxon>Thermoflexales</taxon>
        <taxon>Thermoflexaceae</taxon>
        <taxon>Thermoflexus</taxon>
    </lineage>
</organism>
<dbReference type="PANTHER" id="PTHR21087:SF16">
    <property type="entry name" value="SHIKIMATE KINASE 1, CHLOROPLASTIC"/>
    <property type="match status" value="1"/>
</dbReference>
<comment type="cofactor">
    <cofactor evidence="7">
        <name>Mg(2+)</name>
        <dbReference type="ChEBI" id="CHEBI:18420"/>
    </cofactor>
    <text evidence="7">Binds 1 Mg(2+) ion per subunit.</text>
</comment>
<dbReference type="GO" id="GO:0008652">
    <property type="term" value="P:amino acid biosynthetic process"/>
    <property type="evidence" value="ECO:0007669"/>
    <property type="project" value="UniProtKB-KW"/>
</dbReference>
<sequence length="189" mass="21071">MPLRNLVITGFVGTGKTTVARILARRLGRPFLDFDEEIARRAGRSIPEIFDQDGEAAFRAMEAALCREWSTPRGWVLATGGGTCLHPANRAALAAGGHLFFLYADLNEVARRLADATDRPLLRLRPGETLLERLQALWNAREAAYRAIPHWVDTTGRSPEAVAEEILQRLHELERTDDDDPHRGPDPTL</sequence>
<comment type="function">
    <text evidence="7">Catalyzes the specific phosphorylation of the 3-hydroxyl group of shikimic acid using ATP as a cosubstrate.</text>
</comment>
<feature type="binding site" evidence="7">
    <location>
        <begin position="13"/>
        <end position="18"/>
    </location>
    <ligand>
        <name>ATP</name>
        <dbReference type="ChEBI" id="CHEBI:30616"/>
    </ligand>
</feature>
<evidence type="ECO:0000256" key="1">
    <source>
        <dbReference type="ARBA" id="ARBA00022605"/>
    </source>
</evidence>
<evidence type="ECO:0000256" key="2">
    <source>
        <dbReference type="ARBA" id="ARBA00022679"/>
    </source>
</evidence>
<evidence type="ECO:0000256" key="5">
    <source>
        <dbReference type="ARBA" id="ARBA00022840"/>
    </source>
</evidence>
<dbReference type="HAMAP" id="MF_00109">
    <property type="entry name" value="Shikimate_kinase"/>
    <property type="match status" value="1"/>
</dbReference>
<accession>A0A212QL55</accession>
<keyword evidence="7" id="KW-0479">Metal-binding</keyword>
<proteinExistence type="inferred from homology"/>
<keyword evidence="1 7" id="KW-0028">Amino-acid biosynthesis</keyword>
<dbReference type="InterPro" id="IPR031322">
    <property type="entry name" value="Shikimate/glucono_kinase"/>
</dbReference>
<dbReference type="PRINTS" id="PR01100">
    <property type="entry name" value="SHIKIMTKNASE"/>
</dbReference>